<dbReference type="AlphaFoldDB" id="A0A450T3L0"/>
<evidence type="ECO:0008006" key="2">
    <source>
        <dbReference type="Google" id="ProtNLM"/>
    </source>
</evidence>
<evidence type="ECO:0000313" key="1">
    <source>
        <dbReference type="EMBL" id="VFJ61083.1"/>
    </source>
</evidence>
<protein>
    <recommendedName>
        <fullName evidence="2">Alpha/beta hydrolase</fullName>
    </recommendedName>
</protein>
<dbReference type="SUPFAM" id="SSF53474">
    <property type="entry name" value="alpha/beta-Hydrolases"/>
    <property type="match status" value="1"/>
</dbReference>
<organism evidence="1">
    <name type="scientific">Candidatus Kentrum sp. DK</name>
    <dbReference type="NCBI Taxonomy" id="2126562"/>
    <lineage>
        <taxon>Bacteria</taxon>
        <taxon>Pseudomonadati</taxon>
        <taxon>Pseudomonadota</taxon>
        <taxon>Gammaproteobacteria</taxon>
        <taxon>Candidatus Kentrum</taxon>
    </lineage>
</organism>
<reference evidence="1" key="1">
    <citation type="submission" date="2019-02" db="EMBL/GenBank/DDBJ databases">
        <authorList>
            <person name="Gruber-Vodicka R. H."/>
            <person name="Seah K. B. B."/>
        </authorList>
    </citation>
    <scope>NUCLEOTIDE SEQUENCE</scope>
    <source>
        <strain evidence="1">BECK_DK47</strain>
    </source>
</reference>
<dbReference type="InterPro" id="IPR029058">
    <property type="entry name" value="AB_hydrolase_fold"/>
</dbReference>
<name>A0A450T3L0_9GAMM</name>
<sequence>MAKHIFLVHGRDCKPGEETLRNNWEGALRFGISRENPAMEEKFESVQKTMVYYGDRSNEFLRKRGTSYDEAKDQKDRGSCLDDLKKYRSEDFNKEKYNALPGKSAFREAIGDIFSGPLTWLGLEEKLVKKVAPDIGRYWSEDTDFGSEVRWRLAKPLATALREGDDIMLICHSLGTLIAYDVLWKFSHYSEYRDADYFDLRGKKITALVTLGSPLGDETVKRKLKGAGAEWGRRYPSNIGRWINMVAEDDYIAHDESLADDYEAMEQFGLVESVVDHKIYNLAVREGKSNPHHGAGYLIHPVVSNTVIDWLVS</sequence>
<accession>A0A450T3L0</accession>
<dbReference type="EMBL" id="CAADEX010000098">
    <property type="protein sequence ID" value="VFJ61083.1"/>
    <property type="molecule type" value="Genomic_DNA"/>
</dbReference>
<proteinExistence type="predicted"/>
<gene>
    <name evidence="1" type="ORF">BECKDK2373B_GA0170837_10982</name>
</gene>